<gene>
    <name evidence="5" type="ORF">GCM10023116_48760</name>
</gene>
<protein>
    <submittedName>
        <fullName evidence="5">Polysaccharide deacetylase family protein</fullName>
    </submittedName>
</protein>
<feature type="chain" id="PRO_5045437815" evidence="3">
    <location>
        <begin position="21"/>
        <end position="352"/>
    </location>
</feature>
<dbReference type="InterPro" id="IPR011330">
    <property type="entry name" value="Glyco_hydro/deAcase_b/a-brl"/>
</dbReference>
<dbReference type="PANTHER" id="PTHR34216">
    <property type="match status" value="1"/>
</dbReference>
<name>A0ABP8VC80_9GAMM</name>
<dbReference type="CDD" id="cd10973">
    <property type="entry name" value="CE4_DAC_u4_5s"/>
    <property type="match status" value="1"/>
</dbReference>
<keyword evidence="2 3" id="KW-0732">Signal</keyword>
<dbReference type="InterPro" id="IPR051398">
    <property type="entry name" value="Polysacch_Deacetylase"/>
</dbReference>
<proteinExistence type="predicted"/>
<dbReference type="SUPFAM" id="SSF88713">
    <property type="entry name" value="Glycoside hydrolase/deacetylase"/>
    <property type="match status" value="1"/>
</dbReference>
<evidence type="ECO:0000259" key="4">
    <source>
        <dbReference type="PROSITE" id="PS51677"/>
    </source>
</evidence>
<evidence type="ECO:0000313" key="5">
    <source>
        <dbReference type="EMBL" id="GAA4652592.1"/>
    </source>
</evidence>
<dbReference type="RefSeq" id="WP_345199186.1">
    <property type="nucleotide sequence ID" value="NZ_BAABFL010000478.1"/>
</dbReference>
<keyword evidence="6" id="KW-1185">Reference proteome</keyword>
<feature type="signal peptide" evidence="3">
    <location>
        <begin position="1"/>
        <end position="20"/>
    </location>
</feature>
<dbReference type="PANTHER" id="PTHR34216:SF3">
    <property type="entry name" value="POLY-BETA-1,6-N-ACETYL-D-GLUCOSAMINE N-DEACETYLASE"/>
    <property type="match status" value="1"/>
</dbReference>
<dbReference type="Proteomes" id="UP001500604">
    <property type="component" value="Unassembled WGS sequence"/>
</dbReference>
<dbReference type="EMBL" id="BAABFL010000478">
    <property type="protein sequence ID" value="GAA4652592.1"/>
    <property type="molecule type" value="Genomic_DNA"/>
</dbReference>
<evidence type="ECO:0000256" key="2">
    <source>
        <dbReference type="ARBA" id="ARBA00022729"/>
    </source>
</evidence>
<evidence type="ECO:0000256" key="3">
    <source>
        <dbReference type="SAM" id="SignalP"/>
    </source>
</evidence>
<evidence type="ECO:0000256" key="1">
    <source>
        <dbReference type="ARBA" id="ARBA00004613"/>
    </source>
</evidence>
<dbReference type="Pfam" id="PF01522">
    <property type="entry name" value="Polysacc_deac_1"/>
    <property type="match status" value="1"/>
</dbReference>
<dbReference type="InterPro" id="IPR002509">
    <property type="entry name" value="NODB_dom"/>
</dbReference>
<organism evidence="5 6">
    <name type="scientific">Kistimonas scapharcae</name>
    <dbReference type="NCBI Taxonomy" id="1036133"/>
    <lineage>
        <taxon>Bacteria</taxon>
        <taxon>Pseudomonadati</taxon>
        <taxon>Pseudomonadota</taxon>
        <taxon>Gammaproteobacteria</taxon>
        <taxon>Oceanospirillales</taxon>
        <taxon>Endozoicomonadaceae</taxon>
        <taxon>Kistimonas</taxon>
    </lineage>
</organism>
<evidence type="ECO:0000313" key="6">
    <source>
        <dbReference type="Proteomes" id="UP001500604"/>
    </source>
</evidence>
<comment type="caution">
    <text evidence="5">The sequence shown here is derived from an EMBL/GenBank/DDBJ whole genome shotgun (WGS) entry which is preliminary data.</text>
</comment>
<dbReference type="Gene3D" id="3.20.20.370">
    <property type="entry name" value="Glycoside hydrolase/deacetylase"/>
    <property type="match status" value="1"/>
</dbReference>
<reference evidence="6" key="1">
    <citation type="journal article" date="2019" name="Int. J. Syst. Evol. Microbiol.">
        <title>The Global Catalogue of Microorganisms (GCM) 10K type strain sequencing project: providing services to taxonomists for standard genome sequencing and annotation.</title>
        <authorList>
            <consortium name="The Broad Institute Genomics Platform"/>
            <consortium name="The Broad Institute Genome Sequencing Center for Infectious Disease"/>
            <person name="Wu L."/>
            <person name="Ma J."/>
        </authorList>
    </citation>
    <scope>NUCLEOTIDE SEQUENCE [LARGE SCALE GENOMIC DNA]</scope>
    <source>
        <strain evidence="6">JCM 17805</strain>
    </source>
</reference>
<comment type="subcellular location">
    <subcellularLocation>
        <location evidence="1">Secreted</location>
    </subcellularLocation>
</comment>
<feature type="domain" description="NodB homology" evidence="4">
    <location>
        <begin position="80"/>
        <end position="282"/>
    </location>
</feature>
<sequence length="352" mass="39412">MLRLSTILSLLLLLSARAFAADHAVILQYHHVSDNTPRSTSVTPAQFEEHLSYLRDNGFTVMALPEIIKRIRTHQALPDRTVAITFDDAYISIYREAFPLMKKHSYPFTIFVNTDAVERGYGDALSWQQLNEMVESGASIANHGVSHGHLVERAKGEDEQVWLNKIHKDIETAEKIINEKTGQDLKMFAWPYGETVPPLRQLIGQMGFVGFGQQSGPVGALSDFTKLPRFPMGGAYAAMDSFITKVNTLPLPVSGKTPDSSLIDENNTTPVLQLTLAGGDYQKKLLACYGLGESLKINWLDAEKMTFQIQSEKAILPGRSRFNCTAPDQSGRRYYWYSHDWLRLTSEGKALD</sequence>
<dbReference type="PROSITE" id="PS51677">
    <property type="entry name" value="NODB"/>
    <property type="match status" value="1"/>
</dbReference>
<accession>A0ABP8VC80</accession>